<accession>A0A0U3CT91</accession>
<feature type="transmembrane region" description="Helical" evidence="7">
    <location>
        <begin position="112"/>
        <end position="129"/>
    </location>
</feature>
<dbReference type="PRINTS" id="PR01036">
    <property type="entry name" value="TCRTETB"/>
</dbReference>
<feature type="domain" description="Major facilitator superfamily (MFS) profile" evidence="8">
    <location>
        <begin position="12"/>
        <end position="500"/>
    </location>
</feature>
<feature type="transmembrane region" description="Helical" evidence="7">
    <location>
        <begin position="364"/>
        <end position="384"/>
    </location>
</feature>
<feature type="transmembrane region" description="Helical" evidence="7">
    <location>
        <begin position="46"/>
        <end position="66"/>
    </location>
</feature>
<gene>
    <name evidence="9" type="ORF">sm9_1108</name>
</gene>
<feature type="transmembrane region" description="Helical" evidence="7">
    <location>
        <begin position="275"/>
        <end position="292"/>
    </location>
</feature>
<feature type="transmembrane region" description="Helical" evidence="7">
    <location>
        <begin position="136"/>
        <end position="159"/>
    </location>
</feature>
<evidence type="ECO:0000256" key="5">
    <source>
        <dbReference type="ARBA" id="ARBA00022989"/>
    </source>
</evidence>
<dbReference type="CDD" id="cd17321">
    <property type="entry name" value="MFS_MMR_MDR_like"/>
    <property type="match status" value="1"/>
</dbReference>
<sequence length="505" mass="54626">MNEKANESSWFPLIVVACASFIIVLDSFFMNVSISRIVLDLNTDVSTIQMIVSFCTLITAALILFSTKLQDIVGKKKLFVIGAALFGIGIFAAVLSSSVVMFFVGWSAIKGVAAALMLPAIVSIISGTYSGKKRTIALATLGVMAGLADTLAPLIGGLITTYLSWRYTFAFELIFILFILVMQNKIPDFKPTESKSDLDIVGAILSGICLLLLVLGILTLTKDVATSIIEIILGLIVLAIFIWFELKRKRSGNVPLIDVELFRDKNLRIGTSIKLLYNIIISGTFFVMVLFFQSVLQLNPFDTGLASLPFVMALFIFSLTAPKLIGKLNHKTLMAIGCIISIVGCLILSYQFKLNVNMLDLIPGQFLLGTGLGFMMALASDVALFDVPAEGQNNASGIITTGETLGSSLGTAIIGIILILGVMGGISTAVDTYAPDYSGDEQFHQEIYNYFQKLDTMDGQDSIVVNTADIIIQNAMATVMYGLAIVLVAILILTLRIKNKNIKKQ</sequence>
<dbReference type="EMBL" id="CP011266">
    <property type="protein sequence ID" value="ALT68895.1"/>
    <property type="molecule type" value="Genomic_DNA"/>
</dbReference>
<comment type="subcellular location">
    <subcellularLocation>
        <location evidence="1">Cell membrane</location>
        <topology evidence="1">Multi-pass membrane protein</topology>
    </subcellularLocation>
</comment>
<protein>
    <submittedName>
        <fullName evidence="9">MFS transporter</fullName>
    </submittedName>
</protein>
<feature type="transmembrane region" description="Helical" evidence="7">
    <location>
        <begin position="198"/>
        <end position="218"/>
    </location>
</feature>
<evidence type="ECO:0000313" key="10">
    <source>
        <dbReference type="Proteomes" id="UP000067738"/>
    </source>
</evidence>
<evidence type="ECO:0000256" key="3">
    <source>
        <dbReference type="ARBA" id="ARBA00022475"/>
    </source>
</evidence>
<keyword evidence="3" id="KW-1003">Cell membrane</keyword>
<feature type="transmembrane region" description="Helical" evidence="7">
    <location>
        <begin position="224"/>
        <end position="244"/>
    </location>
</feature>
<dbReference type="PROSITE" id="PS50850">
    <property type="entry name" value="MFS"/>
    <property type="match status" value="1"/>
</dbReference>
<organism evidence="9 10">
    <name type="scientific">Methanobrevibacter millerae</name>
    <dbReference type="NCBI Taxonomy" id="230361"/>
    <lineage>
        <taxon>Archaea</taxon>
        <taxon>Methanobacteriati</taxon>
        <taxon>Methanobacteriota</taxon>
        <taxon>Methanomada group</taxon>
        <taxon>Methanobacteria</taxon>
        <taxon>Methanobacteriales</taxon>
        <taxon>Methanobacteriaceae</taxon>
        <taxon>Methanobrevibacter</taxon>
    </lineage>
</organism>
<proteinExistence type="predicted"/>
<dbReference type="GeneID" id="26736073"/>
<keyword evidence="4 7" id="KW-0812">Transmembrane</keyword>
<dbReference type="KEGG" id="mmil:sm9_1108"/>
<feature type="transmembrane region" description="Helical" evidence="7">
    <location>
        <begin position="470"/>
        <end position="495"/>
    </location>
</feature>
<dbReference type="InterPro" id="IPR020846">
    <property type="entry name" value="MFS_dom"/>
</dbReference>
<dbReference type="Gene3D" id="1.20.1720.10">
    <property type="entry name" value="Multidrug resistance protein D"/>
    <property type="match status" value="1"/>
</dbReference>
<keyword evidence="2" id="KW-0813">Transport</keyword>
<feature type="transmembrane region" description="Helical" evidence="7">
    <location>
        <begin position="165"/>
        <end position="186"/>
    </location>
</feature>
<feature type="transmembrane region" description="Helical" evidence="7">
    <location>
        <begin position="78"/>
        <end position="106"/>
    </location>
</feature>
<feature type="transmembrane region" description="Helical" evidence="7">
    <location>
        <begin position="304"/>
        <end position="321"/>
    </location>
</feature>
<evidence type="ECO:0000256" key="6">
    <source>
        <dbReference type="ARBA" id="ARBA00023136"/>
    </source>
</evidence>
<dbReference type="RefSeq" id="WP_058739177.1">
    <property type="nucleotide sequence ID" value="NZ_CP011266.1"/>
</dbReference>
<evidence type="ECO:0000256" key="2">
    <source>
        <dbReference type="ARBA" id="ARBA00022448"/>
    </source>
</evidence>
<dbReference type="PATRIC" id="fig|230361.4.peg.1142"/>
<evidence type="ECO:0000256" key="4">
    <source>
        <dbReference type="ARBA" id="ARBA00022692"/>
    </source>
</evidence>
<evidence type="ECO:0000256" key="1">
    <source>
        <dbReference type="ARBA" id="ARBA00004651"/>
    </source>
</evidence>
<dbReference type="Pfam" id="PF07690">
    <property type="entry name" value="MFS_1"/>
    <property type="match status" value="1"/>
</dbReference>
<name>A0A0U3CT91_9EURY</name>
<dbReference type="GO" id="GO:0005886">
    <property type="term" value="C:plasma membrane"/>
    <property type="evidence" value="ECO:0007669"/>
    <property type="project" value="UniProtKB-SubCell"/>
</dbReference>
<keyword evidence="10" id="KW-1185">Reference proteome</keyword>
<dbReference type="PROSITE" id="PS51257">
    <property type="entry name" value="PROKAR_LIPOPROTEIN"/>
    <property type="match status" value="1"/>
</dbReference>
<dbReference type="PANTHER" id="PTHR42718">
    <property type="entry name" value="MAJOR FACILITATOR SUPERFAMILY MULTIDRUG TRANSPORTER MFSC"/>
    <property type="match status" value="1"/>
</dbReference>
<dbReference type="Gene3D" id="1.20.1250.20">
    <property type="entry name" value="MFS general substrate transporter like domains"/>
    <property type="match status" value="1"/>
</dbReference>
<dbReference type="PANTHER" id="PTHR42718:SF46">
    <property type="entry name" value="BLR6921 PROTEIN"/>
    <property type="match status" value="1"/>
</dbReference>
<dbReference type="Proteomes" id="UP000067738">
    <property type="component" value="Chromosome"/>
</dbReference>
<evidence type="ECO:0000259" key="8">
    <source>
        <dbReference type="PROSITE" id="PS50850"/>
    </source>
</evidence>
<dbReference type="InterPro" id="IPR036259">
    <property type="entry name" value="MFS_trans_sf"/>
</dbReference>
<feature type="transmembrane region" description="Helical" evidence="7">
    <location>
        <begin position="12"/>
        <end position="34"/>
    </location>
</feature>
<evidence type="ECO:0000256" key="7">
    <source>
        <dbReference type="SAM" id="Phobius"/>
    </source>
</evidence>
<dbReference type="InterPro" id="IPR011701">
    <property type="entry name" value="MFS"/>
</dbReference>
<dbReference type="AlphaFoldDB" id="A0A0U3CT91"/>
<evidence type="ECO:0000313" key="9">
    <source>
        <dbReference type="EMBL" id="ALT68895.1"/>
    </source>
</evidence>
<dbReference type="GO" id="GO:0022857">
    <property type="term" value="F:transmembrane transporter activity"/>
    <property type="evidence" value="ECO:0007669"/>
    <property type="project" value="InterPro"/>
</dbReference>
<keyword evidence="5 7" id="KW-1133">Transmembrane helix</keyword>
<feature type="transmembrane region" description="Helical" evidence="7">
    <location>
        <begin position="333"/>
        <end position="352"/>
    </location>
</feature>
<feature type="transmembrane region" description="Helical" evidence="7">
    <location>
        <begin position="405"/>
        <end position="426"/>
    </location>
</feature>
<reference evidence="9 10" key="1">
    <citation type="submission" date="2015-04" db="EMBL/GenBank/DDBJ databases">
        <title>The complete genome sequence of the rumen methanogen Methanobrevibacter millerae SM9.</title>
        <authorList>
            <person name="Leahy S.C."/>
            <person name="Kelly W.J."/>
            <person name="Pacheco D.M."/>
            <person name="Li D."/>
            <person name="Altermann E."/>
            <person name="Attwood G.T."/>
        </authorList>
    </citation>
    <scope>NUCLEOTIDE SEQUENCE [LARGE SCALE GENOMIC DNA]</scope>
    <source>
        <strain evidence="9 10">SM9</strain>
    </source>
</reference>
<keyword evidence="6 7" id="KW-0472">Membrane</keyword>
<dbReference type="OrthoDB" id="117970at2157"/>
<dbReference type="SUPFAM" id="SSF103473">
    <property type="entry name" value="MFS general substrate transporter"/>
    <property type="match status" value="1"/>
</dbReference>